<accession>A0A8B6G3K9</accession>
<keyword evidence="4" id="KW-0175">Coiled coil</keyword>
<dbReference type="GO" id="GO:0043813">
    <property type="term" value="F:phosphatidylinositol-3,5-bisphosphate 5-phosphatase activity"/>
    <property type="evidence" value="ECO:0007669"/>
    <property type="project" value="InterPro"/>
</dbReference>
<evidence type="ECO:0000256" key="3">
    <source>
        <dbReference type="ARBA" id="ARBA00023136"/>
    </source>
</evidence>
<protein>
    <recommendedName>
        <fullName evidence="6">SAC domain-containing protein</fullName>
    </recommendedName>
</protein>
<proteinExistence type="predicted"/>
<comment type="subcellular location">
    <subcellularLocation>
        <location evidence="1">Endomembrane system</location>
    </subcellularLocation>
</comment>
<evidence type="ECO:0000256" key="2">
    <source>
        <dbReference type="ARBA" id="ARBA00022801"/>
    </source>
</evidence>
<feature type="compositionally biased region" description="Polar residues" evidence="5">
    <location>
        <begin position="704"/>
        <end position="713"/>
    </location>
</feature>
<keyword evidence="2" id="KW-0378">Hydrolase</keyword>
<dbReference type="PANTHER" id="PTHR45738:SF5">
    <property type="entry name" value="POLYPHOSPHOINOSITIDE PHOSPHATASE"/>
    <property type="match status" value="1"/>
</dbReference>
<evidence type="ECO:0000259" key="6">
    <source>
        <dbReference type="PROSITE" id="PS50275"/>
    </source>
</evidence>
<sequence length="999" mass="115829">MDRSIISCIQKVVLYETKARIYVVGSNTTETQFRVLKIDRTESRDLVIHDDKAVYTQIQIRNLLTMINHGNQPKDVKSDAGLIKTISAFGIVGFVKFLEGYYIIVITQRAKVAVIGPHVIYKVMNTAMIPIPNDTVKYTHPDESRYKKLFESVDLSSNFYFSYSYDLTHSLQFNMMPVDYVSNSTDLGQSEVYGIKNRSAQKYLWNKFLIKPCKHILHTDWFIPIIHGFVDQKHLCIFGKALYITLIARRSIQFAGTRFLKRGANSEGYVANEVETEQIVHDASITFLDRTKLTSFVQMRGSVPLFWSQDVSTMVPKPAISLDQKDPYAKVSGHHFNQLLHRYGSPVIILNLVKKREKRRHESILSEEYKDVVEYLNQFLPEDQCMRYVDFDMAYFSKRKNIDVLSRLAKIARQCVKKTGLYIKTMKPVEEKFWDQEELIGFHGYRNDYGCLQTGVVRTNCVDCLDRTNTAQFAIGKAALAYQLWALGVLPKMDLEFETDIISMLEDLYEAQGDTIALQYGGSQLVHRIEGYRKINPWTAQSKDILYTVSRYYSNTFTDLEKQHATNIFLGVFLPREGKPNIWELPTDYYLHNKDLAGVQKIFRKSYSQWWDLPVFRSLPLPYDQKKKSEDDSAVEKFHDTDERINHFNDYYRPFELTVLKNHFTMIMEHSVRNYKPKSTKDDSPFSLRLTDRNKGRTKKLFRHTTNPNLSGKDSTLSTASTGSDGSSSSSEGMDMEGNFSLSDSDVPSQSRYEKKIENSSSKWTMDPSYGLNICPPSKHDELHYARYHQIGDQCCQPAGYTKKDTSPVEMNYGSFHLKYWLPLYSQYEHGGSLKTGFMPENQPFPESVCLVEINENEGSEEVNRKLRETFHIDDVDLVLKLRNHRKSLIPINSNITANSKSVPYKLEVVRRYQNVTPKRRTIESVAQKETVSIKKKYMELVNRIQKLEASLPELDKKRHNRIIVEVESLEQKLDFLSKRLNETDQVKWKGMFKKNPLW</sequence>
<dbReference type="Proteomes" id="UP000596742">
    <property type="component" value="Unassembled WGS sequence"/>
</dbReference>
<reference evidence="7" key="1">
    <citation type="submission" date="2018-11" db="EMBL/GenBank/DDBJ databases">
        <authorList>
            <person name="Alioto T."/>
            <person name="Alioto T."/>
        </authorList>
    </citation>
    <scope>NUCLEOTIDE SEQUENCE</scope>
</reference>
<dbReference type="GO" id="GO:0012505">
    <property type="term" value="C:endomembrane system"/>
    <property type="evidence" value="ECO:0007669"/>
    <property type="project" value="UniProtKB-SubCell"/>
</dbReference>
<feature type="compositionally biased region" description="Low complexity" evidence="5">
    <location>
        <begin position="714"/>
        <end position="733"/>
    </location>
</feature>
<evidence type="ECO:0000256" key="4">
    <source>
        <dbReference type="SAM" id="Coils"/>
    </source>
</evidence>
<evidence type="ECO:0000313" key="7">
    <source>
        <dbReference type="EMBL" id="VDI58118.1"/>
    </source>
</evidence>
<dbReference type="PROSITE" id="PS50275">
    <property type="entry name" value="SAC"/>
    <property type="match status" value="1"/>
</dbReference>
<dbReference type="Pfam" id="PF02383">
    <property type="entry name" value="Syja_N"/>
    <property type="match status" value="1"/>
</dbReference>
<gene>
    <name evidence="7" type="ORF">MGAL_10B079808</name>
</gene>
<evidence type="ECO:0000313" key="8">
    <source>
        <dbReference type="Proteomes" id="UP000596742"/>
    </source>
</evidence>
<feature type="compositionally biased region" description="Polar residues" evidence="5">
    <location>
        <begin position="740"/>
        <end position="751"/>
    </location>
</feature>
<organism evidence="7 8">
    <name type="scientific">Mytilus galloprovincialis</name>
    <name type="common">Mediterranean mussel</name>
    <dbReference type="NCBI Taxonomy" id="29158"/>
    <lineage>
        <taxon>Eukaryota</taxon>
        <taxon>Metazoa</taxon>
        <taxon>Spiralia</taxon>
        <taxon>Lophotrochozoa</taxon>
        <taxon>Mollusca</taxon>
        <taxon>Bivalvia</taxon>
        <taxon>Autobranchia</taxon>
        <taxon>Pteriomorphia</taxon>
        <taxon>Mytilida</taxon>
        <taxon>Mytiloidea</taxon>
        <taxon>Mytilidae</taxon>
        <taxon>Mytilinae</taxon>
        <taxon>Mytilus</taxon>
    </lineage>
</organism>
<feature type="domain" description="SAC" evidence="6">
    <location>
        <begin position="150"/>
        <end position="522"/>
    </location>
</feature>
<evidence type="ECO:0000256" key="5">
    <source>
        <dbReference type="SAM" id="MobiDB-lite"/>
    </source>
</evidence>
<dbReference type="InterPro" id="IPR043573">
    <property type="entry name" value="Fig4-like"/>
</dbReference>
<evidence type="ECO:0000256" key="1">
    <source>
        <dbReference type="ARBA" id="ARBA00004308"/>
    </source>
</evidence>
<dbReference type="GO" id="GO:0046856">
    <property type="term" value="P:phosphatidylinositol dephosphorylation"/>
    <property type="evidence" value="ECO:0007669"/>
    <property type="project" value="InterPro"/>
</dbReference>
<feature type="coiled-coil region" evidence="4">
    <location>
        <begin position="938"/>
        <end position="987"/>
    </location>
</feature>
<feature type="region of interest" description="Disordered" evidence="5">
    <location>
        <begin position="697"/>
        <end position="762"/>
    </location>
</feature>
<comment type="caution">
    <text evidence="7">The sequence shown here is derived from an EMBL/GenBank/DDBJ whole genome shotgun (WGS) entry which is preliminary data.</text>
</comment>
<keyword evidence="8" id="KW-1185">Reference proteome</keyword>
<dbReference type="OrthoDB" id="405996at2759"/>
<dbReference type="InterPro" id="IPR002013">
    <property type="entry name" value="SAC_dom"/>
</dbReference>
<name>A0A8B6G3K9_MYTGA</name>
<dbReference type="AlphaFoldDB" id="A0A8B6G3K9"/>
<keyword evidence="3" id="KW-0472">Membrane</keyword>
<dbReference type="PANTHER" id="PTHR45738">
    <property type="entry name" value="POLYPHOSPHOINOSITIDE PHOSPHATASE"/>
    <property type="match status" value="1"/>
</dbReference>
<dbReference type="EMBL" id="UYJE01007809">
    <property type="protein sequence ID" value="VDI58118.1"/>
    <property type="molecule type" value="Genomic_DNA"/>
</dbReference>